<dbReference type="InterPro" id="IPR022902">
    <property type="entry name" value="NAcTrfase_Eis"/>
</dbReference>
<proteinExistence type="inferred from homology"/>
<dbReference type="Pfam" id="PF13527">
    <property type="entry name" value="Acetyltransf_9"/>
    <property type="match status" value="1"/>
</dbReference>
<dbReference type="Gene3D" id="3.30.1050.10">
    <property type="entry name" value="SCP2 sterol-binding domain"/>
    <property type="match status" value="1"/>
</dbReference>
<dbReference type="Pfam" id="PF17668">
    <property type="entry name" value="Acetyltransf_17"/>
    <property type="match status" value="1"/>
</dbReference>
<dbReference type="PANTHER" id="PTHR37817">
    <property type="entry name" value="N-ACETYLTRANSFERASE EIS"/>
    <property type="match status" value="1"/>
</dbReference>
<keyword evidence="1 3" id="KW-0808">Transferase</keyword>
<feature type="binding site" evidence="3">
    <location>
        <begin position="125"/>
        <end position="126"/>
    </location>
    <ligand>
        <name>acetyl-CoA</name>
        <dbReference type="ChEBI" id="CHEBI:57288"/>
    </ligand>
</feature>
<evidence type="ECO:0000256" key="1">
    <source>
        <dbReference type="ARBA" id="ARBA00022679"/>
    </source>
</evidence>
<dbReference type="Pfam" id="PF13530">
    <property type="entry name" value="SCP2_2"/>
    <property type="match status" value="1"/>
</dbReference>
<feature type="active site" description="Proton acceptor; via carboxylate" evidence="3">
    <location>
        <position position="418"/>
    </location>
</feature>
<evidence type="ECO:0000313" key="6">
    <source>
        <dbReference type="EMBL" id="QHC01611.1"/>
    </source>
</evidence>
<dbReference type="PANTHER" id="PTHR37817:SF1">
    <property type="entry name" value="N-ACETYLTRANSFERASE EIS"/>
    <property type="match status" value="1"/>
</dbReference>
<dbReference type="RefSeq" id="WP_159546746.1">
    <property type="nucleotide sequence ID" value="NZ_CP047156.1"/>
</dbReference>
<dbReference type="SUPFAM" id="SSF55729">
    <property type="entry name" value="Acyl-CoA N-acyltransferases (Nat)"/>
    <property type="match status" value="1"/>
</dbReference>
<dbReference type="Gene3D" id="3.40.630.30">
    <property type="match status" value="2"/>
</dbReference>
<feature type="active site" description="Proton donor" evidence="3">
    <location>
        <position position="130"/>
    </location>
</feature>
<dbReference type="EMBL" id="CP047156">
    <property type="protein sequence ID" value="QHC01611.1"/>
    <property type="molecule type" value="Genomic_DNA"/>
</dbReference>
<dbReference type="GO" id="GO:0030649">
    <property type="term" value="P:aminoglycoside antibiotic catabolic process"/>
    <property type="evidence" value="ECO:0007669"/>
    <property type="project" value="TreeGrafter"/>
</dbReference>
<dbReference type="KEGG" id="eke:EK0264_15815"/>
<sequence>MTATAPHLADPQLTDVTADHADSFLEAVASGFQEQNFDEFNDVVRPMIVPGRFFGYTVDEQWVSTFGAGRRTMTVPGGTTIDAAAVTVVTVQPPFRRRGLLTAMMQRGLESYAAAGEPVAILWASEAGIYGRFGFGAATSRLVLSGARSRMRFLPSAPRAGSVGEVGRDDYLSAAARIWDVVRAQRPGELNRGRIWWDFRVYDAEHARRGAGAMRFVLHYDDAGTPDGFAAYRFKEDSDGFDPAGEVRIADIHASTPAAYSMLWQYLLDLDLSGRFRYANAPVDAPLRHLLADARALGTELTDNIYLRVIDVESALTARQYAAPIDTVIEVSDEQLPANSGRYRVRAEAFATPVVERADDAEPDLSLSILELGAVYLGGVALRDLAFAGRVTEHTPGALDAATTAFSWPVAPHCSDDF</sequence>
<dbReference type="NCBIfam" id="NF002367">
    <property type="entry name" value="PRK01346.1-4"/>
    <property type="match status" value="1"/>
</dbReference>
<feature type="binding site" evidence="3">
    <location>
        <begin position="97"/>
        <end position="102"/>
    </location>
    <ligand>
        <name>acetyl-CoA</name>
        <dbReference type="ChEBI" id="CHEBI:57288"/>
    </ligand>
</feature>
<evidence type="ECO:0000259" key="4">
    <source>
        <dbReference type="Pfam" id="PF13530"/>
    </source>
</evidence>
<dbReference type="InterPro" id="IPR025559">
    <property type="entry name" value="Eis_dom"/>
</dbReference>
<keyword evidence="2 3" id="KW-0012">Acyltransferase</keyword>
<evidence type="ECO:0000256" key="3">
    <source>
        <dbReference type="HAMAP-Rule" id="MF_01812"/>
    </source>
</evidence>
<gene>
    <name evidence="6" type="ORF">EK0264_15815</name>
</gene>
<dbReference type="Proteomes" id="UP000463857">
    <property type="component" value="Chromosome"/>
</dbReference>
<comment type="similarity">
    <text evidence="3">Belongs to the acetyltransferase Eis family.</text>
</comment>
<evidence type="ECO:0000313" key="7">
    <source>
        <dbReference type="Proteomes" id="UP000463857"/>
    </source>
</evidence>
<dbReference type="OrthoDB" id="8399956at2"/>
<dbReference type="InParanoid" id="A0A7L4YQU8"/>
<dbReference type="HAMAP" id="MF_01812">
    <property type="entry name" value="Eis"/>
    <property type="match status" value="1"/>
</dbReference>
<protein>
    <submittedName>
        <fullName evidence="6">GNAT family N-acetyltransferase</fullName>
    </submittedName>
</protein>
<dbReference type="InterPro" id="IPR051554">
    <property type="entry name" value="Acetyltransferase_Eis"/>
</dbReference>
<comment type="subunit">
    <text evidence="3">Homohexamer; trimer of dimers.</text>
</comment>
<feature type="domain" description="Eis-like acetyltransferase" evidence="5">
    <location>
        <begin position="188"/>
        <end position="299"/>
    </location>
</feature>
<feature type="domain" description="Enhanced intracellular survival protein" evidence="4">
    <location>
        <begin position="312"/>
        <end position="415"/>
    </location>
</feature>
<reference evidence="6 7" key="1">
    <citation type="journal article" date="2018" name="Int. J. Syst. Evol. Microbiol.">
        <title>Epidermidibacterium keratini gen. nov., sp. nov., a member of the family Sporichthyaceae, isolated from keratin epidermis.</title>
        <authorList>
            <person name="Lee D.G."/>
            <person name="Trujillo M.E."/>
            <person name="Kang S."/>
            <person name="Nam J.J."/>
            <person name="Kim Y.J."/>
        </authorList>
    </citation>
    <scope>NUCLEOTIDE SEQUENCE [LARGE SCALE GENOMIC DNA]</scope>
    <source>
        <strain evidence="6 7">EPI-7</strain>
    </source>
</reference>
<name>A0A7L4YQU8_9ACTN</name>
<organism evidence="6 7">
    <name type="scientific">Epidermidibacterium keratini</name>
    <dbReference type="NCBI Taxonomy" id="1891644"/>
    <lineage>
        <taxon>Bacteria</taxon>
        <taxon>Bacillati</taxon>
        <taxon>Actinomycetota</taxon>
        <taxon>Actinomycetes</taxon>
        <taxon>Sporichthyales</taxon>
        <taxon>Sporichthyaceae</taxon>
        <taxon>Epidermidibacterium</taxon>
    </lineage>
</organism>
<dbReference type="GO" id="GO:0034069">
    <property type="term" value="F:aminoglycoside N-acetyltransferase activity"/>
    <property type="evidence" value="ECO:0007669"/>
    <property type="project" value="TreeGrafter"/>
</dbReference>
<dbReference type="AlphaFoldDB" id="A0A7L4YQU8"/>
<feature type="binding site" evidence="3">
    <location>
        <begin position="89"/>
        <end position="91"/>
    </location>
    <ligand>
        <name>acetyl-CoA</name>
        <dbReference type="ChEBI" id="CHEBI:57288"/>
    </ligand>
</feature>
<dbReference type="InterPro" id="IPR036527">
    <property type="entry name" value="SCP2_sterol-bd_dom_sf"/>
</dbReference>
<accession>A0A7L4YQU8</accession>
<evidence type="ECO:0000259" key="5">
    <source>
        <dbReference type="Pfam" id="PF17668"/>
    </source>
</evidence>
<evidence type="ECO:0000256" key="2">
    <source>
        <dbReference type="ARBA" id="ARBA00023315"/>
    </source>
</evidence>
<keyword evidence="7" id="KW-1185">Reference proteome</keyword>
<dbReference type="SUPFAM" id="SSF55718">
    <property type="entry name" value="SCP-like"/>
    <property type="match status" value="1"/>
</dbReference>
<dbReference type="InterPro" id="IPR041380">
    <property type="entry name" value="Acetyltransf_17"/>
</dbReference>
<dbReference type="InterPro" id="IPR016181">
    <property type="entry name" value="Acyl_CoA_acyltransferase"/>
</dbReference>